<dbReference type="STRING" id="1123501.Wenmar_00274"/>
<dbReference type="PATRIC" id="fig|1123501.6.peg.332"/>
<accession>A0A0D0NRN6</accession>
<keyword evidence="1" id="KW-0328">Glycosyltransferase</keyword>
<evidence type="ECO:0000256" key="1">
    <source>
        <dbReference type="ARBA" id="ARBA00022676"/>
    </source>
</evidence>
<dbReference type="EMBL" id="AONG01000003">
    <property type="protein sequence ID" value="KIQ70900.1"/>
    <property type="molecule type" value="Genomic_DNA"/>
</dbReference>
<dbReference type="PANTHER" id="PTHR34136">
    <property type="match status" value="1"/>
</dbReference>
<dbReference type="AlphaFoldDB" id="A0A0D0NRN6"/>
<dbReference type="Proteomes" id="UP000035100">
    <property type="component" value="Unassembled WGS sequence"/>
</dbReference>
<dbReference type="InterPro" id="IPR004629">
    <property type="entry name" value="WecG_TagA_CpsF"/>
</dbReference>
<keyword evidence="2" id="KW-0808">Transferase</keyword>
<evidence type="ECO:0000256" key="2">
    <source>
        <dbReference type="ARBA" id="ARBA00022679"/>
    </source>
</evidence>
<dbReference type="GO" id="GO:0016758">
    <property type="term" value="F:hexosyltransferase activity"/>
    <property type="evidence" value="ECO:0007669"/>
    <property type="project" value="TreeGrafter"/>
</dbReference>
<evidence type="ECO:0000313" key="4">
    <source>
        <dbReference type="Proteomes" id="UP000035100"/>
    </source>
</evidence>
<sequence length="246" mass="25927">MGDGNVVVNVRDRASLMAAVARRLRARQGFAIATLNLDHLVKLRRDAAFRQAYAAQDFVTADGNPVVWLSRMAGRPVGLVTGADLVVPLVREAAAAGAPVALIGTTPDALARAGEALVRQAPGLEIAVRISPPMGFEPDGPAAERVLAEARESGARLALLALGAPRQERLAALGRHLAPEMGFASIGAGLDFLAGAQRRAPAWVRALAMEWLWRMSTNPARLAGRYAASALALPGLAARALWRRVS</sequence>
<evidence type="ECO:0000313" key="3">
    <source>
        <dbReference type="EMBL" id="KIQ70900.1"/>
    </source>
</evidence>
<comment type="caution">
    <text evidence="3">The sequence shown here is derived from an EMBL/GenBank/DDBJ whole genome shotgun (WGS) entry which is preliminary data.</text>
</comment>
<dbReference type="PANTHER" id="PTHR34136:SF1">
    <property type="entry name" value="UDP-N-ACETYL-D-MANNOSAMINURONIC ACID TRANSFERASE"/>
    <property type="match status" value="1"/>
</dbReference>
<proteinExistence type="predicted"/>
<organism evidence="3 4">
    <name type="scientific">Wenxinia marina DSM 24838</name>
    <dbReference type="NCBI Taxonomy" id="1123501"/>
    <lineage>
        <taxon>Bacteria</taxon>
        <taxon>Pseudomonadati</taxon>
        <taxon>Pseudomonadota</taxon>
        <taxon>Alphaproteobacteria</taxon>
        <taxon>Rhodobacterales</taxon>
        <taxon>Roseobacteraceae</taxon>
        <taxon>Wenxinia</taxon>
    </lineage>
</organism>
<reference evidence="3 4" key="1">
    <citation type="submission" date="2013-01" db="EMBL/GenBank/DDBJ databases">
        <authorList>
            <person name="Fiebig A."/>
            <person name="Goeker M."/>
            <person name="Klenk H.-P.P."/>
        </authorList>
    </citation>
    <scope>NUCLEOTIDE SEQUENCE [LARGE SCALE GENOMIC DNA]</scope>
    <source>
        <strain evidence="3 4">DSM 24838</strain>
    </source>
</reference>
<name>A0A0D0NRN6_9RHOB</name>
<gene>
    <name evidence="3" type="ORF">Wenmar_00274</name>
</gene>
<dbReference type="Pfam" id="PF03808">
    <property type="entry name" value="Glyco_tran_WecG"/>
    <property type="match status" value="1"/>
</dbReference>
<keyword evidence="4" id="KW-1185">Reference proteome</keyword>
<dbReference type="CDD" id="cd06533">
    <property type="entry name" value="Glyco_transf_WecG_TagA"/>
    <property type="match status" value="1"/>
</dbReference>
<dbReference type="eggNOG" id="COG1922">
    <property type="taxonomic scope" value="Bacteria"/>
</dbReference>
<dbReference type="NCBIfam" id="TIGR00696">
    <property type="entry name" value="wecG_tagA_cpsF"/>
    <property type="match status" value="1"/>
</dbReference>
<protein>
    <submittedName>
        <fullName evidence="3">Bacterial polymer biosynthesis protein, WecB/TagA/CpsF family</fullName>
    </submittedName>
</protein>